<dbReference type="AlphaFoldDB" id="A0A6J1NSI2"/>
<dbReference type="RefSeq" id="XP_023950670.1">
    <property type="nucleotide sequence ID" value="XM_024094902.2"/>
</dbReference>
<organism evidence="2 3">
    <name type="scientific">Bicyclus anynana</name>
    <name type="common">Squinting bush brown butterfly</name>
    <dbReference type="NCBI Taxonomy" id="110368"/>
    <lineage>
        <taxon>Eukaryota</taxon>
        <taxon>Metazoa</taxon>
        <taxon>Ecdysozoa</taxon>
        <taxon>Arthropoda</taxon>
        <taxon>Hexapoda</taxon>
        <taxon>Insecta</taxon>
        <taxon>Pterygota</taxon>
        <taxon>Neoptera</taxon>
        <taxon>Endopterygota</taxon>
        <taxon>Lepidoptera</taxon>
        <taxon>Glossata</taxon>
        <taxon>Ditrysia</taxon>
        <taxon>Papilionoidea</taxon>
        <taxon>Nymphalidae</taxon>
        <taxon>Satyrinae</taxon>
        <taxon>Satyrini</taxon>
        <taxon>Mycalesina</taxon>
        <taxon>Bicyclus</taxon>
    </lineage>
</organism>
<evidence type="ECO:0000313" key="3">
    <source>
        <dbReference type="RefSeq" id="XP_023950670.1"/>
    </source>
</evidence>
<gene>
    <name evidence="3" type="primary">LOC112054950</name>
</gene>
<dbReference type="GeneID" id="112054950"/>
<name>A0A6J1NSI2_BICAN</name>
<dbReference type="OrthoDB" id="7491938at2759"/>
<keyword evidence="1" id="KW-0472">Membrane</keyword>
<evidence type="ECO:0000313" key="2">
    <source>
        <dbReference type="Proteomes" id="UP001652582"/>
    </source>
</evidence>
<reference evidence="2" key="1">
    <citation type="submission" date="2025-05" db="UniProtKB">
        <authorList>
            <consortium name="RefSeq"/>
        </authorList>
    </citation>
    <scope>NUCLEOTIDE SEQUENCE [LARGE SCALE GENOMIC DNA]</scope>
</reference>
<keyword evidence="1" id="KW-1133">Transmembrane helix</keyword>
<feature type="transmembrane region" description="Helical" evidence="1">
    <location>
        <begin position="32"/>
        <end position="55"/>
    </location>
</feature>
<keyword evidence="2" id="KW-1185">Reference proteome</keyword>
<keyword evidence="1" id="KW-0812">Transmembrane</keyword>
<evidence type="ECO:0000256" key="1">
    <source>
        <dbReference type="SAM" id="Phobius"/>
    </source>
</evidence>
<dbReference type="KEGG" id="bany:112054950"/>
<sequence>MFDNKHFDEDDYLEGFYTEKVTTTTLDMSFQATLYIVGVIVLVVLFIACCAHCCCRRNRGQVLQPPPVQQVTVQTPYPQQQYSVPYPTAQVVTTYPVHTGAQVAYPQSTGYPYPSMPTASPNPAPSAAPYPTASYPAAAPYPTPYPSTAYPSAPSAPEANVFFGIAPPGWNTQAMPPSYEQAVCAKPAASNPYAAQ</sequence>
<dbReference type="Proteomes" id="UP001652582">
    <property type="component" value="Chromosome 2"/>
</dbReference>
<protein>
    <submittedName>
        <fullName evidence="3">Nematocyst expressed protein 4 isoform X1</fullName>
    </submittedName>
</protein>
<accession>A0A6J1NSI2</accession>
<proteinExistence type="predicted"/>
<reference evidence="3" key="2">
    <citation type="submission" date="2025-08" db="UniProtKB">
        <authorList>
            <consortium name="RefSeq"/>
        </authorList>
    </citation>
    <scope>IDENTIFICATION</scope>
</reference>